<gene>
    <name evidence="1" type="ORF">SD77_4226</name>
</gene>
<name>A0ABR5AUX2_BACBA</name>
<protein>
    <submittedName>
        <fullName evidence="1">Uncharacterized protein</fullName>
    </submittedName>
</protein>
<accession>A0ABR5AUX2</accession>
<keyword evidence="2" id="KW-1185">Reference proteome</keyword>
<reference evidence="1 2" key="1">
    <citation type="submission" date="2015-01" db="EMBL/GenBank/DDBJ databases">
        <title>Genome Assembly of Bacillus badius MTCC 1458.</title>
        <authorList>
            <person name="Verma A."/>
            <person name="Khatri I."/>
            <person name="Mual P."/>
            <person name="Subramanian S."/>
            <person name="Krishnamurthi S."/>
        </authorList>
    </citation>
    <scope>NUCLEOTIDE SEQUENCE [LARGE SCALE GENOMIC DNA]</scope>
    <source>
        <strain evidence="1 2">MTCC 1458</strain>
    </source>
</reference>
<dbReference type="Proteomes" id="UP000031982">
    <property type="component" value="Unassembled WGS sequence"/>
</dbReference>
<evidence type="ECO:0000313" key="2">
    <source>
        <dbReference type="Proteomes" id="UP000031982"/>
    </source>
</evidence>
<dbReference type="EMBL" id="JXLP01000009">
    <property type="protein sequence ID" value="KIL78546.1"/>
    <property type="molecule type" value="Genomic_DNA"/>
</dbReference>
<comment type="caution">
    <text evidence="1">The sequence shown here is derived from an EMBL/GenBank/DDBJ whole genome shotgun (WGS) entry which is preliminary data.</text>
</comment>
<organism evidence="1 2">
    <name type="scientific">Bacillus badius</name>
    <dbReference type="NCBI Taxonomy" id="1455"/>
    <lineage>
        <taxon>Bacteria</taxon>
        <taxon>Bacillati</taxon>
        <taxon>Bacillota</taxon>
        <taxon>Bacilli</taxon>
        <taxon>Bacillales</taxon>
        <taxon>Bacillaceae</taxon>
        <taxon>Pseudobacillus</taxon>
    </lineage>
</organism>
<sequence length="37" mass="4027">MAEVFLGKNGSYLKLISHLFMPGCSRCLSKHTLSSGL</sequence>
<proteinExistence type="predicted"/>
<evidence type="ECO:0000313" key="1">
    <source>
        <dbReference type="EMBL" id="KIL78546.1"/>
    </source>
</evidence>